<feature type="region of interest" description="Disordered" evidence="3">
    <location>
        <begin position="468"/>
        <end position="494"/>
    </location>
</feature>
<keyword evidence="2" id="KW-1134">Transmembrane beta strand</keyword>
<dbReference type="OrthoDB" id="9770517at2"/>
<dbReference type="Proteomes" id="UP000319004">
    <property type="component" value="Chromosome"/>
</dbReference>
<keyword evidence="2" id="KW-0472">Membrane</keyword>
<evidence type="ECO:0000313" key="5">
    <source>
        <dbReference type="Proteomes" id="UP000319004"/>
    </source>
</evidence>
<dbReference type="Pfam" id="PF02321">
    <property type="entry name" value="OEP"/>
    <property type="match status" value="2"/>
</dbReference>
<dbReference type="NCBIfam" id="TIGR01845">
    <property type="entry name" value="outer_NodT"/>
    <property type="match status" value="1"/>
</dbReference>
<dbReference type="PANTHER" id="PTHR30203">
    <property type="entry name" value="OUTER MEMBRANE CATION EFFLUX PROTEIN"/>
    <property type="match status" value="1"/>
</dbReference>
<dbReference type="InterPro" id="IPR010131">
    <property type="entry name" value="MdtP/NodT-like"/>
</dbReference>
<keyword evidence="2" id="KW-0564">Palmitate</keyword>
<keyword evidence="2" id="KW-0812">Transmembrane</keyword>
<feature type="chain" id="PRO_5022264714" evidence="2">
    <location>
        <begin position="28"/>
        <end position="512"/>
    </location>
</feature>
<comment type="subcellular location">
    <subcellularLocation>
        <location evidence="2">Cell membrane</location>
        <topology evidence="2">Lipid-anchor</topology>
    </subcellularLocation>
</comment>
<dbReference type="KEGG" id="snep:Enr13x_08760"/>
<keyword evidence="2" id="KW-0449">Lipoprotein</keyword>
<gene>
    <name evidence="4" type="primary">cusC</name>
    <name evidence="4" type="ORF">Enr13x_08760</name>
</gene>
<dbReference type="Gene3D" id="1.20.1600.10">
    <property type="entry name" value="Outer membrane efflux proteins (OEP)"/>
    <property type="match status" value="1"/>
</dbReference>
<keyword evidence="5" id="KW-1185">Reference proteome</keyword>
<evidence type="ECO:0000256" key="2">
    <source>
        <dbReference type="RuleBase" id="RU362097"/>
    </source>
</evidence>
<evidence type="ECO:0000256" key="1">
    <source>
        <dbReference type="ARBA" id="ARBA00007613"/>
    </source>
</evidence>
<evidence type="ECO:0000256" key="3">
    <source>
        <dbReference type="SAM" id="MobiDB-lite"/>
    </source>
</evidence>
<dbReference type="PANTHER" id="PTHR30203:SF33">
    <property type="entry name" value="BLR4455 PROTEIN"/>
    <property type="match status" value="1"/>
</dbReference>
<name>A0A518HJL1_9BACT</name>
<keyword evidence="2" id="KW-0732">Signal</keyword>
<reference evidence="4 5" key="1">
    <citation type="submission" date="2019-03" db="EMBL/GenBank/DDBJ databases">
        <title>Deep-cultivation of Planctomycetes and their phenomic and genomic characterization uncovers novel biology.</title>
        <authorList>
            <person name="Wiegand S."/>
            <person name="Jogler M."/>
            <person name="Boedeker C."/>
            <person name="Pinto D."/>
            <person name="Vollmers J."/>
            <person name="Rivas-Marin E."/>
            <person name="Kohn T."/>
            <person name="Peeters S.H."/>
            <person name="Heuer A."/>
            <person name="Rast P."/>
            <person name="Oberbeckmann S."/>
            <person name="Bunk B."/>
            <person name="Jeske O."/>
            <person name="Meyerdierks A."/>
            <person name="Storesund J.E."/>
            <person name="Kallscheuer N."/>
            <person name="Luecker S."/>
            <person name="Lage O.M."/>
            <person name="Pohl T."/>
            <person name="Merkel B.J."/>
            <person name="Hornburger P."/>
            <person name="Mueller R.-W."/>
            <person name="Bruemmer F."/>
            <person name="Labrenz M."/>
            <person name="Spormann A.M."/>
            <person name="Op den Camp H."/>
            <person name="Overmann J."/>
            <person name="Amann R."/>
            <person name="Jetten M.S.M."/>
            <person name="Mascher T."/>
            <person name="Medema M.H."/>
            <person name="Devos D.P."/>
            <person name="Kaster A.-K."/>
            <person name="Ovreas L."/>
            <person name="Rohde M."/>
            <person name="Galperin M.Y."/>
            <person name="Jogler C."/>
        </authorList>
    </citation>
    <scope>NUCLEOTIDE SEQUENCE [LARGE SCALE GENOMIC DNA]</scope>
    <source>
        <strain evidence="4 5">Enr13</strain>
    </source>
</reference>
<comment type="similarity">
    <text evidence="1 2">Belongs to the outer membrane factor (OMF) (TC 1.B.17) family.</text>
</comment>
<dbReference type="SUPFAM" id="SSF56954">
    <property type="entry name" value="Outer membrane efflux proteins (OEP)"/>
    <property type="match status" value="1"/>
</dbReference>
<proteinExistence type="inferred from homology"/>
<dbReference type="Gene3D" id="2.20.200.10">
    <property type="entry name" value="Outer membrane efflux proteins (OEP)"/>
    <property type="match status" value="1"/>
</dbReference>
<dbReference type="PROSITE" id="PS51257">
    <property type="entry name" value="PROKAR_LIPOPROTEIN"/>
    <property type="match status" value="1"/>
</dbReference>
<feature type="signal peptide" evidence="2">
    <location>
        <begin position="1"/>
        <end position="27"/>
    </location>
</feature>
<dbReference type="AlphaFoldDB" id="A0A518HJL1"/>
<dbReference type="InterPro" id="IPR003423">
    <property type="entry name" value="OMP_efflux"/>
</dbReference>
<dbReference type="GO" id="GO:0015562">
    <property type="term" value="F:efflux transmembrane transporter activity"/>
    <property type="evidence" value="ECO:0007669"/>
    <property type="project" value="InterPro"/>
</dbReference>
<protein>
    <submittedName>
        <fullName evidence="4">Cation efflux system protein CusC</fullName>
    </submittedName>
</protein>
<accession>A0A518HJL1</accession>
<dbReference type="EMBL" id="CP037423">
    <property type="protein sequence ID" value="QDV41038.1"/>
    <property type="molecule type" value="Genomic_DNA"/>
</dbReference>
<organism evidence="4 5">
    <name type="scientific">Stieleria neptunia</name>
    <dbReference type="NCBI Taxonomy" id="2527979"/>
    <lineage>
        <taxon>Bacteria</taxon>
        <taxon>Pseudomonadati</taxon>
        <taxon>Planctomycetota</taxon>
        <taxon>Planctomycetia</taxon>
        <taxon>Pirellulales</taxon>
        <taxon>Pirellulaceae</taxon>
        <taxon>Stieleria</taxon>
    </lineage>
</organism>
<dbReference type="GO" id="GO:0005886">
    <property type="term" value="C:plasma membrane"/>
    <property type="evidence" value="ECO:0007669"/>
    <property type="project" value="UniProtKB-SubCell"/>
</dbReference>
<evidence type="ECO:0000313" key="4">
    <source>
        <dbReference type="EMBL" id="QDV41038.1"/>
    </source>
</evidence>
<sequence length="512" mass="56568" precursor="true">MIRLAPVRPRPFGWAALLLLSSLVGCAGPDVAGTFRSESPPPFSASGSAVTPDRWWTTFDDPGLNHQIETALGDNFSLAAALNRLAAARALTRREASDLWPDIDGVAEIGGVFGPGSDPTSYTLGLDASYQVDLWGQIESRVEAERLRAAATGADYHAIALTLSAEIARTWFSLIEARAQLALVEEQIETNRNGVIAQELKFGSGEVGGPDVLRQRQLVESTLEQSVVVKSRIDVLEHQLAVLRGQLPQQASFYTGAELPGLPPLPDTGLPSELLKRRPDVRRDYLAFMAADRDLASAISSRYPRLNLSASVLSIADHPETLLRDWFVGIGGQLIAPLFDGGQRRAEIDRTAAVVRQRFNEYGETMLNAFREVEDNLALERYQLERLKHLEAQSEYARQASDQLRRRYLFREADYLDVLSATTAEQRLQRETLAARLDLLLIRVALYLALAGDFETRPQEQFELQGLVVPEEASVEEEENGGSEIESLPEPASELQQLLRSVEPFPARDANE</sequence>